<proteinExistence type="predicted"/>
<accession>A0A085N651</accession>
<dbReference type="EMBL" id="KL367547">
    <property type="protein sequence ID" value="KFD64947.1"/>
    <property type="molecule type" value="Genomic_DNA"/>
</dbReference>
<protein>
    <submittedName>
        <fullName evidence="1">Uncharacterized protein</fullName>
    </submittedName>
</protein>
<dbReference type="AlphaFoldDB" id="A0A085N651"/>
<reference evidence="1" key="1">
    <citation type="journal article" date="2014" name="Nat. Genet.">
        <title>Genome and transcriptome of the porcine whipworm Trichuris suis.</title>
        <authorList>
            <person name="Jex A.R."/>
            <person name="Nejsum P."/>
            <person name="Schwarz E.M."/>
            <person name="Hu L."/>
            <person name="Young N.D."/>
            <person name="Hall R.S."/>
            <person name="Korhonen P.K."/>
            <person name="Liao S."/>
            <person name="Thamsborg S."/>
            <person name="Xia J."/>
            <person name="Xu P."/>
            <person name="Wang S."/>
            <person name="Scheerlinck J.P."/>
            <person name="Hofmann A."/>
            <person name="Sternberg P.W."/>
            <person name="Wang J."/>
            <person name="Gasser R.B."/>
        </authorList>
    </citation>
    <scope>NUCLEOTIDE SEQUENCE [LARGE SCALE GENOMIC DNA]</scope>
    <source>
        <strain evidence="1">DCEP-RM93F</strain>
    </source>
</reference>
<name>A0A085N651_9BILA</name>
<sequence length="67" mass="7580">MSEGEVRSFCCEFCQQRMAILQSTVPCLLSSNSQALAGCLRQLPFIAVLHTLDEWKLKRHSRNKVGI</sequence>
<evidence type="ECO:0000313" key="1">
    <source>
        <dbReference type="EMBL" id="KFD64947.1"/>
    </source>
</evidence>
<organism evidence="1">
    <name type="scientific">Trichuris suis</name>
    <name type="common">pig whipworm</name>
    <dbReference type="NCBI Taxonomy" id="68888"/>
    <lineage>
        <taxon>Eukaryota</taxon>
        <taxon>Metazoa</taxon>
        <taxon>Ecdysozoa</taxon>
        <taxon>Nematoda</taxon>
        <taxon>Enoplea</taxon>
        <taxon>Dorylaimia</taxon>
        <taxon>Trichinellida</taxon>
        <taxon>Trichuridae</taxon>
        <taxon>Trichuris</taxon>
    </lineage>
</organism>
<gene>
    <name evidence="1" type="ORF">M514_22890</name>
</gene>
<dbReference type="Proteomes" id="UP000030758">
    <property type="component" value="Unassembled WGS sequence"/>
</dbReference>